<organism evidence="1 2">
    <name type="scientific">Cetraspora pellucida</name>
    <dbReference type="NCBI Taxonomy" id="1433469"/>
    <lineage>
        <taxon>Eukaryota</taxon>
        <taxon>Fungi</taxon>
        <taxon>Fungi incertae sedis</taxon>
        <taxon>Mucoromycota</taxon>
        <taxon>Glomeromycotina</taxon>
        <taxon>Glomeromycetes</taxon>
        <taxon>Diversisporales</taxon>
        <taxon>Gigasporaceae</taxon>
        <taxon>Cetraspora</taxon>
    </lineage>
</organism>
<evidence type="ECO:0000313" key="2">
    <source>
        <dbReference type="Proteomes" id="UP000789759"/>
    </source>
</evidence>
<accession>A0A9N9NSM1</accession>
<gene>
    <name evidence="1" type="ORF">CPELLU_LOCUS15652</name>
</gene>
<dbReference type="Proteomes" id="UP000789759">
    <property type="component" value="Unassembled WGS sequence"/>
</dbReference>
<proteinExistence type="predicted"/>
<protein>
    <submittedName>
        <fullName evidence="1">20334_t:CDS:1</fullName>
    </submittedName>
</protein>
<reference evidence="1" key="1">
    <citation type="submission" date="2021-06" db="EMBL/GenBank/DDBJ databases">
        <authorList>
            <person name="Kallberg Y."/>
            <person name="Tangrot J."/>
            <person name="Rosling A."/>
        </authorList>
    </citation>
    <scope>NUCLEOTIDE SEQUENCE</scope>
    <source>
        <strain evidence="1">FL966</strain>
    </source>
</reference>
<sequence length="106" mass="12169">MFDILENDDGFGCFAQTLELRLLHGTPATDHSYLSRRYPCYRPFTLGLRLLHGTPATDGSHRRTLLIYKKVVECIILGDEMLTKRLNDIEKNASTRIRGFQVNITQ</sequence>
<comment type="caution">
    <text evidence="1">The sequence shown here is derived from an EMBL/GenBank/DDBJ whole genome shotgun (WGS) entry which is preliminary data.</text>
</comment>
<dbReference type="EMBL" id="CAJVQA010021076">
    <property type="protein sequence ID" value="CAG8767154.1"/>
    <property type="molecule type" value="Genomic_DNA"/>
</dbReference>
<dbReference type="AlphaFoldDB" id="A0A9N9NSM1"/>
<name>A0A9N9NSM1_9GLOM</name>
<keyword evidence="2" id="KW-1185">Reference proteome</keyword>
<evidence type="ECO:0000313" key="1">
    <source>
        <dbReference type="EMBL" id="CAG8767154.1"/>
    </source>
</evidence>